<feature type="region of interest" description="Disordered" evidence="1">
    <location>
        <begin position="1"/>
        <end position="23"/>
    </location>
</feature>
<organism evidence="2 3">
    <name type="scientific">Actinomortierella ambigua</name>
    <dbReference type="NCBI Taxonomy" id="1343610"/>
    <lineage>
        <taxon>Eukaryota</taxon>
        <taxon>Fungi</taxon>
        <taxon>Fungi incertae sedis</taxon>
        <taxon>Mucoromycota</taxon>
        <taxon>Mortierellomycotina</taxon>
        <taxon>Mortierellomycetes</taxon>
        <taxon>Mortierellales</taxon>
        <taxon>Mortierellaceae</taxon>
        <taxon>Actinomortierella</taxon>
    </lineage>
</organism>
<dbReference type="AlphaFoldDB" id="A0A9P6PSX9"/>
<dbReference type="Proteomes" id="UP000807716">
    <property type="component" value="Unassembled WGS sequence"/>
</dbReference>
<evidence type="ECO:0000313" key="3">
    <source>
        <dbReference type="Proteomes" id="UP000807716"/>
    </source>
</evidence>
<keyword evidence="3" id="KW-1185">Reference proteome</keyword>
<protein>
    <submittedName>
        <fullName evidence="2">Uncharacterized protein</fullName>
    </submittedName>
</protein>
<feature type="compositionally biased region" description="Basic and acidic residues" evidence="1">
    <location>
        <begin position="11"/>
        <end position="23"/>
    </location>
</feature>
<reference evidence="2" key="1">
    <citation type="journal article" date="2020" name="Fungal Divers.">
        <title>Resolving the Mortierellaceae phylogeny through synthesis of multi-gene phylogenetics and phylogenomics.</title>
        <authorList>
            <person name="Vandepol N."/>
            <person name="Liber J."/>
            <person name="Desiro A."/>
            <person name="Na H."/>
            <person name="Kennedy M."/>
            <person name="Barry K."/>
            <person name="Grigoriev I.V."/>
            <person name="Miller A.N."/>
            <person name="O'Donnell K."/>
            <person name="Stajich J.E."/>
            <person name="Bonito G."/>
        </authorList>
    </citation>
    <scope>NUCLEOTIDE SEQUENCE</scope>
    <source>
        <strain evidence="2">BC1065</strain>
    </source>
</reference>
<evidence type="ECO:0000256" key="1">
    <source>
        <dbReference type="SAM" id="MobiDB-lite"/>
    </source>
</evidence>
<proteinExistence type="predicted"/>
<sequence>MTCILRSGASHKHESPLVSSKPRERLNNLGSRTLKYYEDEDARRVYESSEVFMMDGRRLTIQYAQGNRKMATAATVAIVIATATIAVAAPDPLTVTDLAVAAVTRVRDRVPALLAAIVAVAVRDRLLVVADRRRPATTAAVGRNHLCHLGAAPSVLVDVAHCRLVVVVPCPLDLAGRSRHEVVLIIRIGRWTTNESLTEIMSTPVRLHPHAHTLAHLNAHPR</sequence>
<name>A0A9P6PSX9_9FUNG</name>
<evidence type="ECO:0000313" key="2">
    <source>
        <dbReference type="EMBL" id="KAG0251823.1"/>
    </source>
</evidence>
<accession>A0A9P6PSX9</accession>
<dbReference type="EMBL" id="JAAAJB010000716">
    <property type="protein sequence ID" value="KAG0251823.1"/>
    <property type="molecule type" value="Genomic_DNA"/>
</dbReference>
<gene>
    <name evidence="2" type="ORF">DFQ27_008499</name>
</gene>
<dbReference type="OrthoDB" id="439808at2759"/>
<comment type="caution">
    <text evidence="2">The sequence shown here is derived from an EMBL/GenBank/DDBJ whole genome shotgun (WGS) entry which is preliminary data.</text>
</comment>